<dbReference type="Gene3D" id="2.60.40.1120">
    <property type="entry name" value="Carboxypeptidase-like, regulatory domain"/>
    <property type="match status" value="1"/>
</dbReference>
<evidence type="ECO:0000256" key="2">
    <source>
        <dbReference type="ARBA" id="ARBA00023136"/>
    </source>
</evidence>
<dbReference type="Gene3D" id="3.30.1330.60">
    <property type="entry name" value="OmpA-like domain"/>
    <property type="match status" value="1"/>
</dbReference>
<evidence type="ECO:0000256" key="1">
    <source>
        <dbReference type="ARBA" id="ARBA00004442"/>
    </source>
</evidence>
<dbReference type="GO" id="GO:0009279">
    <property type="term" value="C:cell outer membrane"/>
    <property type="evidence" value="ECO:0007669"/>
    <property type="project" value="UniProtKB-SubCell"/>
</dbReference>
<evidence type="ECO:0000313" key="7">
    <source>
        <dbReference type="Proteomes" id="UP000053091"/>
    </source>
</evidence>
<protein>
    <submittedName>
        <fullName evidence="6">Protein containing WD40-like beta propeller repeat</fullName>
    </submittedName>
</protein>
<dbReference type="InterPro" id="IPR011990">
    <property type="entry name" value="TPR-like_helical_dom_sf"/>
</dbReference>
<dbReference type="CDD" id="cd07185">
    <property type="entry name" value="OmpA_C-like"/>
    <property type="match status" value="1"/>
</dbReference>
<dbReference type="PRINTS" id="PR01021">
    <property type="entry name" value="OMPADOMAIN"/>
</dbReference>
<dbReference type="SUPFAM" id="SSF49464">
    <property type="entry name" value="Carboxypeptidase regulatory domain-like"/>
    <property type="match status" value="1"/>
</dbReference>
<dbReference type="PROSITE" id="PS51123">
    <property type="entry name" value="OMPA_2"/>
    <property type="match status" value="1"/>
</dbReference>
<dbReference type="PATRIC" id="fig|1678841.3.peg.3372"/>
<dbReference type="SUPFAM" id="SSF103088">
    <property type="entry name" value="OmpA-like"/>
    <property type="match status" value="1"/>
</dbReference>
<accession>A0A0S7C1G6</accession>
<dbReference type="OrthoDB" id="1488841at2"/>
<dbReference type="STRING" id="1678841.TBC1_12638"/>
<evidence type="ECO:0000256" key="4">
    <source>
        <dbReference type="PROSITE-ProRule" id="PRU00473"/>
    </source>
</evidence>
<dbReference type="AlphaFoldDB" id="A0A0S7C1G6"/>
<dbReference type="InterPro" id="IPR006665">
    <property type="entry name" value="OmpA-like"/>
</dbReference>
<dbReference type="InterPro" id="IPR050330">
    <property type="entry name" value="Bact_OuterMem_StrucFunc"/>
</dbReference>
<dbReference type="Gene3D" id="2.40.70.10">
    <property type="entry name" value="Acid Proteases"/>
    <property type="match status" value="1"/>
</dbReference>
<dbReference type="SUPFAM" id="SSF48452">
    <property type="entry name" value="TPR-like"/>
    <property type="match status" value="1"/>
</dbReference>
<evidence type="ECO:0000256" key="3">
    <source>
        <dbReference type="ARBA" id="ARBA00023237"/>
    </source>
</evidence>
<keyword evidence="3" id="KW-0998">Cell outer membrane</keyword>
<comment type="subcellular location">
    <subcellularLocation>
        <location evidence="1">Cell outer membrane</location>
    </subcellularLocation>
</comment>
<evidence type="ECO:0000259" key="5">
    <source>
        <dbReference type="PROSITE" id="PS51123"/>
    </source>
</evidence>
<dbReference type="InterPro" id="IPR011659">
    <property type="entry name" value="WD40"/>
</dbReference>
<dbReference type="InterPro" id="IPR036737">
    <property type="entry name" value="OmpA-like_sf"/>
</dbReference>
<dbReference type="PANTHER" id="PTHR30329:SF21">
    <property type="entry name" value="LIPOPROTEIN YIAD-RELATED"/>
    <property type="match status" value="1"/>
</dbReference>
<dbReference type="EMBL" id="DF968183">
    <property type="protein sequence ID" value="GAP44827.1"/>
    <property type="molecule type" value="Genomic_DNA"/>
</dbReference>
<dbReference type="InterPro" id="IPR006664">
    <property type="entry name" value="OMP_bac"/>
</dbReference>
<proteinExistence type="predicted"/>
<sequence length="827" mass="92524">MVFPETSRKYSISGTLLSLGIFIMVSFVSPSVSYGQSRRIAAAEEAFNNFQYNVAVNRYKKAYSKTKSRPEKDRISFQMAECYRMMNNTKRAEVTYRRIIKSDFARRNPLVYLHYANMLRANEKYEDAKDYYSLYIENAPDDPRGTNGLRSCELASEWIENPTKFTVTNVKKINSKSDDFAATYADKFFNALIFTSTREGSTGKGLDDWTGQNFSDLFLTRQDRKGEWSEPALADAEGRINTSGNEGAPAFNDNFTTLYYTRCGNAEDSASNCQILVVKRSGRGWGEPQVLNLGKDTAVTNGHPAISSDELTLIFSSDRKNGQGGKDLWIATRKSTSDEFNKPLNLGAVVNTPGDEVFPFLKNDTVLYFSSNGHPGLGGLDIFKSVRRGDEWTVPVNMEVPVNSSADDFAMIFQPGEEQGFMTSNRKGGRGGDDIYSFINPPLVFTLQGTVKDDRTLQFVPLATVRLVGSDGSSVDAKTDPKGFYSFSKSQIKPNVTYELTVLKDNYFNKKARETTVGLEKNKDFVIDFLLEPIPEKPVVLPDILYDLAKWDLKPQYQDSLQGLIKTLLENETVVVELASHTDARDTEERNDILSQRRAESVVNYLIDRGIDPERLVAKGYGERVPRVLAKDVRKDGFLFKTGIRLTETFIDSLGTTAEKEAAHALNRRTEFRVLSKDFVPKPKNKEITQKVEIKINPEDNIVAIEVGRGNAVTIPVIVNGYNVKIMLDRDDRGLIFSLPEAQKLLQSGAITKDDFVGDANVILAEGSIADRAVFKIREFKIGPKTVSNVEASVSHKITEGVIMGESTINMLGRFKIDEANKQLIFN</sequence>
<reference evidence="6" key="1">
    <citation type="journal article" date="2015" name="Genome Announc.">
        <title>Draft Genome Sequence of Bacteroidales Strain TBC1, a Novel Isolate from a Methanogenic Wastewater Treatment System.</title>
        <authorList>
            <person name="Tourlousse D.M."/>
            <person name="Matsuura N."/>
            <person name="Sun L."/>
            <person name="Toyonaga M."/>
            <person name="Kuroda K."/>
            <person name="Ohashi A."/>
            <person name="Cruz R."/>
            <person name="Yamaguchi T."/>
            <person name="Sekiguchi Y."/>
        </authorList>
    </citation>
    <scope>NUCLEOTIDE SEQUENCE [LARGE SCALE GENOMIC DNA]</scope>
    <source>
        <strain evidence="6">TBC1</strain>
    </source>
</reference>
<organism evidence="6">
    <name type="scientific">Lentimicrobium saccharophilum</name>
    <dbReference type="NCBI Taxonomy" id="1678841"/>
    <lineage>
        <taxon>Bacteria</taxon>
        <taxon>Pseudomonadati</taxon>
        <taxon>Bacteroidota</taxon>
        <taxon>Bacteroidia</taxon>
        <taxon>Bacteroidales</taxon>
        <taxon>Lentimicrobiaceae</taxon>
        <taxon>Lentimicrobium</taxon>
    </lineage>
</organism>
<gene>
    <name evidence="6" type="ORF">TBC1_12638</name>
</gene>
<dbReference type="InterPro" id="IPR008969">
    <property type="entry name" value="CarboxyPept-like_regulatory"/>
</dbReference>
<dbReference type="Pfam" id="PF00691">
    <property type="entry name" value="OmpA"/>
    <property type="match status" value="1"/>
</dbReference>
<evidence type="ECO:0000313" key="6">
    <source>
        <dbReference type="EMBL" id="GAP44827.1"/>
    </source>
</evidence>
<dbReference type="Pfam" id="PF07676">
    <property type="entry name" value="PD40"/>
    <property type="match status" value="2"/>
</dbReference>
<name>A0A0S7C1G6_9BACT</name>
<dbReference type="Gene3D" id="1.25.40.10">
    <property type="entry name" value="Tetratricopeptide repeat domain"/>
    <property type="match status" value="1"/>
</dbReference>
<dbReference type="RefSeq" id="WP_062044701.1">
    <property type="nucleotide sequence ID" value="NZ_DF968183.1"/>
</dbReference>
<dbReference type="InterPro" id="IPR021109">
    <property type="entry name" value="Peptidase_aspartic_dom_sf"/>
</dbReference>
<keyword evidence="2 4" id="KW-0472">Membrane</keyword>
<feature type="domain" description="OmpA-like" evidence="5">
    <location>
        <begin position="533"/>
        <end position="678"/>
    </location>
</feature>
<dbReference type="Proteomes" id="UP000053091">
    <property type="component" value="Unassembled WGS sequence"/>
</dbReference>
<keyword evidence="7" id="KW-1185">Reference proteome</keyword>
<dbReference type="PANTHER" id="PTHR30329">
    <property type="entry name" value="STATOR ELEMENT OF FLAGELLAR MOTOR COMPLEX"/>
    <property type="match status" value="1"/>
</dbReference>